<evidence type="ECO:0000256" key="7">
    <source>
        <dbReference type="ARBA" id="ARBA00023033"/>
    </source>
</evidence>
<sequence length="202" mass="23154">MASLGINLGMFGHESRANYWAGPIVDWVEKKFQKILDFLGDAIFNADSGLWEDMRKSSNAIFSHQNFQSFSVSTSVSKLWQGLIPILENAVEKHTIIDLQDLFQRFLFDKSSILMIGYDPKCLSIEMPKDEFGDAMDGVADVIFYRHLKPSFLWKFQYWIGVGLEKKMRRGLAVFDQMLGKIISVKREEIKIHGIHDSEGVL</sequence>
<evidence type="ECO:0000256" key="6">
    <source>
        <dbReference type="ARBA" id="ARBA00023004"/>
    </source>
</evidence>
<evidence type="ECO:0000313" key="9">
    <source>
        <dbReference type="RefSeq" id="XP_010473768.1"/>
    </source>
</evidence>
<dbReference type="GeneID" id="104753174"/>
<comment type="cofactor">
    <cofactor evidence="1">
        <name>heme</name>
        <dbReference type="ChEBI" id="CHEBI:30413"/>
    </cofactor>
</comment>
<evidence type="ECO:0000313" key="8">
    <source>
        <dbReference type="Proteomes" id="UP000694864"/>
    </source>
</evidence>
<dbReference type="Pfam" id="PF00067">
    <property type="entry name" value="p450"/>
    <property type="match status" value="1"/>
</dbReference>
<dbReference type="PANTHER" id="PTHR24296">
    <property type="entry name" value="CYTOCHROME P450"/>
    <property type="match status" value="1"/>
</dbReference>
<reference evidence="9" key="2">
    <citation type="submission" date="2025-08" db="UniProtKB">
        <authorList>
            <consortium name="RefSeq"/>
        </authorList>
    </citation>
    <scope>IDENTIFICATION</scope>
    <source>
        <tissue evidence="9">Leaf</tissue>
    </source>
</reference>
<keyword evidence="6" id="KW-0408">Iron</keyword>
<keyword evidence="4" id="KW-0479">Metal-binding</keyword>
<accession>A0ABM0WNR0</accession>
<keyword evidence="3" id="KW-0349">Heme</keyword>
<keyword evidence="7" id="KW-0503">Monooxygenase</keyword>
<dbReference type="SUPFAM" id="SSF48264">
    <property type="entry name" value="Cytochrome P450"/>
    <property type="match status" value="1"/>
</dbReference>
<reference evidence="8" key="1">
    <citation type="journal article" date="2014" name="Nat. Commun.">
        <title>The emerging biofuel crop Camelina sativa retains a highly undifferentiated hexaploid genome structure.</title>
        <authorList>
            <person name="Kagale S."/>
            <person name="Koh C."/>
            <person name="Nixon J."/>
            <person name="Bollina V."/>
            <person name="Clarke W.E."/>
            <person name="Tuteja R."/>
            <person name="Spillane C."/>
            <person name="Robinson S.J."/>
            <person name="Links M.G."/>
            <person name="Clarke C."/>
            <person name="Higgins E.E."/>
            <person name="Huebert T."/>
            <person name="Sharpe A.G."/>
            <person name="Parkin I.A."/>
        </authorList>
    </citation>
    <scope>NUCLEOTIDE SEQUENCE [LARGE SCALE GENOMIC DNA]</scope>
    <source>
        <strain evidence="8">cv. DH55</strain>
    </source>
</reference>
<organism evidence="8 9">
    <name type="scientific">Camelina sativa</name>
    <name type="common">False flax</name>
    <name type="synonym">Myagrum sativum</name>
    <dbReference type="NCBI Taxonomy" id="90675"/>
    <lineage>
        <taxon>Eukaryota</taxon>
        <taxon>Viridiplantae</taxon>
        <taxon>Streptophyta</taxon>
        <taxon>Embryophyta</taxon>
        <taxon>Tracheophyta</taxon>
        <taxon>Spermatophyta</taxon>
        <taxon>Magnoliopsida</taxon>
        <taxon>eudicotyledons</taxon>
        <taxon>Gunneridae</taxon>
        <taxon>Pentapetalae</taxon>
        <taxon>rosids</taxon>
        <taxon>malvids</taxon>
        <taxon>Brassicales</taxon>
        <taxon>Brassicaceae</taxon>
        <taxon>Camelineae</taxon>
        <taxon>Camelina</taxon>
    </lineage>
</organism>
<name>A0ABM0WNR0_CAMSA</name>
<dbReference type="InterPro" id="IPR001128">
    <property type="entry name" value="Cyt_P450"/>
</dbReference>
<dbReference type="InterPro" id="IPR036396">
    <property type="entry name" value="Cyt_P450_sf"/>
</dbReference>
<keyword evidence="8" id="KW-1185">Reference proteome</keyword>
<proteinExistence type="inferred from homology"/>
<evidence type="ECO:0000256" key="3">
    <source>
        <dbReference type="ARBA" id="ARBA00022617"/>
    </source>
</evidence>
<comment type="similarity">
    <text evidence="2">Belongs to the cytochrome P450 family.</text>
</comment>
<evidence type="ECO:0000256" key="4">
    <source>
        <dbReference type="ARBA" id="ARBA00022723"/>
    </source>
</evidence>
<dbReference type="Gene3D" id="1.10.630.10">
    <property type="entry name" value="Cytochrome P450"/>
    <property type="match status" value="1"/>
</dbReference>
<gene>
    <name evidence="9" type="primary">LOC104753174</name>
</gene>
<protein>
    <submittedName>
        <fullName evidence="9">Alkane hydroxylase MAH1-like</fullName>
    </submittedName>
</protein>
<evidence type="ECO:0000256" key="1">
    <source>
        <dbReference type="ARBA" id="ARBA00001971"/>
    </source>
</evidence>
<dbReference type="RefSeq" id="XP_010473768.1">
    <property type="nucleotide sequence ID" value="XM_010475466.1"/>
</dbReference>
<evidence type="ECO:0000256" key="5">
    <source>
        <dbReference type="ARBA" id="ARBA00023002"/>
    </source>
</evidence>
<evidence type="ECO:0000256" key="2">
    <source>
        <dbReference type="ARBA" id="ARBA00010617"/>
    </source>
</evidence>
<keyword evidence="5" id="KW-0560">Oxidoreductase</keyword>
<dbReference type="Proteomes" id="UP000694864">
    <property type="component" value="Chromosome 2"/>
</dbReference>